<dbReference type="PRINTS" id="PR00455">
    <property type="entry name" value="HTHTETR"/>
</dbReference>
<keyword evidence="3" id="KW-0804">Transcription</keyword>
<evidence type="ECO:0000256" key="2">
    <source>
        <dbReference type="ARBA" id="ARBA00023125"/>
    </source>
</evidence>
<evidence type="ECO:0000313" key="6">
    <source>
        <dbReference type="EMBL" id="MBB2923203.1"/>
    </source>
</evidence>
<comment type="caution">
    <text evidence="6">The sequence shown here is derived from an EMBL/GenBank/DDBJ whole genome shotgun (WGS) entry which is preliminary data.</text>
</comment>
<keyword evidence="2 4" id="KW-0238">DNA-binding</keyword>
<dbReference type="GO" id="GO:0003700">
    <property type="term" value="F:DNA-binding transcription factor activity"/>
    <property type="evidence" value="ECO:0007669"/>
    <property type="project" value="TreeGrafter"/>
</dbReference>
<dbReference type="RefSeq" id="WP_183296077.1">
    <property type="nucleotide sequence ID" value="NZ_JACHVX010000003.1"/>
</dbReference>
<dbReference type="SUPFAM" id="SSF48498">
    <property type="entry name" value="Tetracyclin repressor-like, C-terminal domain"/>
    <property type="match status" value="1"/>
</dbReference>
<dbReference type="Proteomes" id="UP000518206">
    <property type="component" value="Unassembled WGS sequence"/>
</dbReference>
<evidence type="ECO:0000256" key="3">
    <source>
        <dbReference type="ARBA" id="ARBA00023163"/>
    </source>
</evidence>
<accession>A0A7W4UFF7</accession>
<proteinExistence type="predicted"/>
<sequence length="208" mass="22731">MTSPLSDYHRQVRARNREAILDAAAELFLEAGFDGTSLARVAKTAGVSKATLFKQFPTKSQLFEATVLEAAEIPDAELGELPSEDFRAGLVQLGRAYADLLARPRVAGLMRTIIAELPRFPELQERTFDFGTLSVLRALRHYLREADAAGVADIDDLEVAATQFLGLIASAVFWPGLVHGSWSITQEERLRAIDEAARTIAARYAAGD</sequence>
<dbReference type="AlphaFoldDB" id="A0A7W4UFF7"/>
<evidence type="ECO:0000256" key="4">
    <source>
        <dbReference type="PROSITE-ProRule" id="PRU00335"/>
    </source>
</evidence>
<dbReference type="EMBL" id="JACHVX010000003">
    <property type="protein sequence ID" value="MBB2923203.1"/>
    <property type="molecule type" value="Genomic_DNA"/>
</dbReference>
<dbReference type="Pfam" id="PF14246">
    <property type="entry name" value="TetR_C_7"/>
    <property type="match status" value="1"/>
</dbReference>
<reference evidence="6 7" key="2">
    <citation type="submission" date="2020-08" db="EMBL/GenBank/DDBJ databases">
        <authorList>
            <person name="Partida-Martinez L."/>
            <person name="Huntemann M."/>
            <person name="Clum A."/>
            <person name="Wang J."/>
            <person name="Palaniappan K."/>
            <person name="Ritter S."/>
            <person name="Chen I.-M."/>
            <person name="Stamatis D."/>
            <person name="Reddy T."/>
            <person name="O'Malley R."/>
            <person name="Daum C."/>
            <person name="Shapiro N."/>
            <person name="Ivanova N."/>
            <person name="Kyrpides N."/>
            <person name="Woyke T."/>
        </authorList>
    </citation>
    <scope>NUCLEOTIDE SEQUENCE [LARGE SCALE GENOMIC DNA]</scope>
    <source>
        <strain evidence="6 7">RAS26</strain>
    </source>
</reference>
<gene>
    <name evidence="6" type="ORF">FHR80_002128</name>
</gene>
<dbReference type="InterPro" id="IPR039536">
    <property type="entry name" value="TetR_C_Proteobacteria"/>
</dbReference>
<dbReference type="Pfam" id="PF00440">
    <property type="entry name" value="TetR_N"/>
    <property type="match status" value="1"/>
</dbReference>
<dbReference type="InterPro" id="IPR009057">
    <property type="entry name" value="Homeodomain-like_sf"/>
</dbReference>
<protein>
    <submittedName>
        <fullName evidence="6">AcrR family transcriptional regulator</fullName>
    </submittedName>
</protein>
<dbReference type="Gene3D" id="1.10.10.60">
    <property type="entry name" value="Homeodomain-like"/>
    <property type="match status" value="1"/>
</dbReference>
<dbReference type="InterPro" id="IPR036271">
    <property type="entry name" value="Tet_transcr_reg_TetR-rel_C_sf"/>
</dbReference>
<evidence type="ECO:0000313" key="7">
    <source>
        <dbReference type="Proteomes" id="UP000518206"/>
    </source>
</evidence>
<organism evidence="6 7">
    <name type="scientific">Cellulomonas cellasea</name>
    <dbReference type="NCBI Taxonomy" id="43670"/>
    <lineage>
        <taxon>Bacteria</taxon>
        <taxon>Bacillati</taxon>
        <taxon>Actinomycetota</taxon>
        <taxon>Actinomycetes</taxon>
        <taxon>Micrococcales</taxon>
        <taxon>Cellulomonadaceae</taxon>
        <taxon>Cellulomonas</taxon>
    </lineage>
</organism>
<dbReference type="PROSITE" id="PS50977">
    <property type="entry name" value="HTH_TETR_2"/>
    <property type="match status" value="1"/>
</dbReference>
<dbReference type="GO" id="GO:0045892">
    <property type="term" value="P:negative regulation of DNA-templated transcription"/>
    <property type="evidence" value="ECO:0007669"/>
    <property type="project" value="UniProtKB-ARBA"/>
</dbReference>
<dbReference type="FunFam" id="1.10.10.60:FF:000141">
    <property type="entry name" value="TetR family transcriptional regulator"/>
    <property type="match status" value="1"/>
</dbReference>
<keyword evidence="1" id="KW-0805">Transcription regulation</keyword>
<dbReference type="PANTHER" id="PTHR30055:SF146">
    <property type="entry name" value="HTH-TYPE TRANSCRIPTIONAL DUAL REGULATOR CECR"/>
    <property type="match status" value="1"/>
</dbReference>
<evidence type="ECO:0000259" key="5">
    <source>
        <dbReference type="PROSITE" id="PS50977"/>
    </source>
</evidence>
<dbReference type="Gene3D" id="1.10.357.10">
    <property type="entry name" value="Tetracycline Repressor, domain 2"/>
    <property type="match status" value="1"/>
</dbReference>
<dbReference type="InterPro" id="IPR050109">
    <property type="entry name" value="HTH-type_TetR-like_transc_reg"/>
</dbReference>
<dbReference type="InterPro" id="IPR001647">
    <property type="entry name" value="HTH_TetR"/>
</dbReference>
<name>A0A7W4UFF7_9CELL</name>
<reference evidence="6 7" key="1">
    <citation type="submission" date="2020-08" db="EMBL/GenBank/DDBJ databases">
        <title>The Agave Microbiome: Exploring the role of microbial communities in plant adaptations to desert environments.</title>
        <authorList>
            <person name="Partida-Martinez L.P."/>
        </authorList>
    </citation>
    <scope>NUCLEOTIDE SEQUENCE [LARGE SCALE GENOMIC DNA]</scope>
    <source>
        <strain evidence="6 7">RAS26</strain>
    </source>
</reference>
<evidence type="ECO:0000256" key="1">
    <source>
        <dbReference type="ARBA" id="ARBA00023015"/>
    </source>
</evidence>
<feature type="DNA-binding region" description="H-T-H motif" evidence="4">
    <location>
        <begin position="37"/>
        <end position="56"/>
    </location>
</feature>
<feature type="domain" description="HTH tetR-type" evidence="5">
    <location>
        <begin position="14"/>
        <end position="74"/>
    </location>
</feature>
<dbReference type="PANTHER" id="PTHR30055">
    <property type="entry name" value="HTH-TYPE TRANSCRIPTIONAL REGULATOR RUTR"/>
    <property type="match status" value="1"/>
</dbReference>
<dbReference type="SUPFAM" id="SSF46689">
    <property type="entry name" value="Homeodomain-like"/>
    <property type="match status" value="1"/>
</dbReference>
<dbReference type="GO" id="GO:0000976">
    <property type="term" value="F:transcription cis-regulatory region binding"/>
    <property type="evidence" value="ECO:0007669"/>
    <property type="project" value="TreeGrafter"/>
</dbReference>